<feature type="transmembrane region" description="Helical" evidence="5">
    <location>
        <begin position="158"/>
        <end position="180"/>
    </location>
</feature>
<feature type="transmembrane region" description="Helical" evidence="5">
    <location>
        <begin position="192"/>
        <end position="213"/>
    </location>
</feature>
<keyword evidence="3 5" id="KW-1133">Transmembrane helix</keyword>
<feature type="transmembrane region" description="Helical" evidence="5">
    <location>
        <begin position="256"/>
        <end position="278"/>
    </location>
</feature>
<evidence type="ECO:0000256" key="1">
    <source>
        <dbReference type="ARBA" id="ARBA00004141"/>
    </source>
</evidence>
<dbReference type="InterPro" id="IPR036259">
    <property type="entry name" value="MFS_trans_sf"/>
</dbReference>
<dbReference type="InterPro" id="IPR050382">
    <property type="entry name" value="MFS_Na/Anion_cotransporter"/>
</dbReference>
<dbReference type="GO" id="GO:0006820">
    <property type="term" value="P:monoatomic anion transport"/>
    <property type="evidence" value="ECO:0007669"/>
    <property type="project" value="TreeGrafter"/>
</dbReference>
<dbReference type="InterPro" id="IPR011701">
    <property type="entry name" value="MFS"/>
</dbReference>
<proteinExistence type="predicted"/>
<reference evidence="6" key="1">
    <citation type="submission" date="2014-01" db="EMBL/GenBank/DDBJ databases">
        <authorList>
            <person name="Aslett M."/>
        </authorList>
    </citation>
    <scope>NUCLEOTIDE SEQUENCE</scope>
</reference>
<dbReference type="STRING" id="36087.A0A077ZKG3"/>
<organism evidence="6 7">
    <name type="scientific">Trichuris trichiura</name>
    <name type="common">Whipworm</name>
    <name type="synonym">Trichocephalus trichiurus</name>
    <dbReference type="NCBI Taxonomy" id="36087"/>
    <lineage>
        <taxon>Eukaryota</taxon>
        <taxon>Metazoa</taxon>
        <taxon>Ecdysozoa</taxon>
        <taxon>Nematoda</taxon>
        <taxon>Enoplea</taxon>
        <taxon>Dorylaimia</taxon>
        <taxon>Trichinellida</taxon>
        <taxon>Trichuridae</taxon>
        <taxon>Trichuris</taxon>
    </lineage>
</organism>
<evidence type="ECO:0000256" key="3">
    <source>
        <dbReference type="ARBA" id="ARBA00022989"/>
    </source>
</evidence>
<evidence type="ECO:0000256" key="4">
    <source>
        <dbReference type="ARBA" id="ARBA00023136"/>
    </source>
</evidence>
<dbReference type="PANTHER" id="PTHR11662:SF399">
    <property type="entry name" value="FI19708P1-RELATED"/>
    <property type="match status" value="1"/>
</dbReference>
<name>A0A077ZKG3_TRITR</name>
<keyword evidence="2 5" id="KW-0812">Transmembrane</keyword>
<dbReference type="EMBL" id="HG806495">
    <property type="protein sequence ID" value="CDW59110.1"/>
    <property type="molecule type" value="Genomic_DNA"/>
</dbReference>
<keyword evidence="7" id="KW-1185">Reference proteome</keyword>
<feature type="transmembrane region" description="Helical" evidence="5">
    <location>
        <begin position="332"/>
        <end position="351"/>
    </location>
</feature>
<dbReference type="SUPFAM" id="SSF103473">
    <property type="entry name" value="MFS general substrate transporter"/>
    <property type="match status" value="1"/>
</dbReference>
<feature type="transmembrane region" description="Helical" evidence="5">
    <location>
        <begin position="96"/>
        <end position="119"/>
    </location>
</feature>
<dbReference type="Pfam" id="PF07690">
    <property type="entry name" value="MFS_1"/>
    <property type="match status" value="1"/>
</dbReference>
<reference evidence="6" key="2">
    <citation type="submission" date="2014-03" db="EMBL/GenBank/DDBJ databases">
        <title>The whipworm genome and dual-species transcriptomics of an intimate host-pathogen interaction.</title>
        <authorList>
            <person name="Foth B.J."/>
            <person name="Tsai I.J."/>
            <person name="Reid A.J."/>
            <person name="Bancroft A.J."/>
            <person name="Nichol S."/>
            <person name="Tracey A."/>
            <person name="Holroyd N."/>
            <person name="Cotton J.A."/>
            <person name="Stanley E.J."/>
            <person name="Zarowiecki M."/>
            <person name="Liu J.Z."/>
            <person name="Huckvale T."/>
            <person name="Cooper P.J."/>
            <person name="Grencis R.K."/>
            <person name="Berriman M."/>
        </authorList>
    </citation>
    <scope>NUCLEOTIDE SEQUENCE [LARGE SCALE GENOMIC DNA]</scope>
</reference>
<feature type="transmembrane region" description="Helical" evidence="5">
    <location>
        <begin position="389"/>
        <end position="410"/>
    </location>
</feature>
<dbReference type="AlphaFoldDB" id="A0A077ZKG3"/>
<evidence type="ECO:0000256" key="5">
    <source>
        <dbReference type="SAM" id="Phobius"/>
    </source>
</evidence>
<comment type="subcellular location">
    <subcellularLocation>
        <location evidence="1">Membrane</location>
        <topology evidence="1">Multi-pass membrane protein</topology>
    </subcellularLocation>
</comment>
<protein>
    <submittedName>
        <fullName evidence="6">Major facilitator superfamily transporter</fullName>
    </submittedName>
</protein>
<dbReference type="GO" id="GO:0016020">
    <property type="term" value="C:membrane"/>
    <property type="evidence" value="ECO:0007669"/>
    <property type="project" value="UniProtKB-SubCell"/>
</dbReference>
<feature type="transmembrane region" description="Helical" evidence="5">
    <location>
        <begin position="430"/>
        <end position="452"/>
    </location>
</feature>
<dbReference type="OrthoDB" id="2985014at2759"/>
<evidence type="ECO:0000313" key="6">
    <source>
        <dbReference type="EMBL" id="CDW59110.1"/>
    </source>
</evidence>
<feature type="transmembrane region" description="Helical" evidence="5">
    <location>
        <begin position="357"/>
        <end position="377"/>
    </location>
</feature>
<sequence length="492" mass="54174">MGFSGRKKVIVFLITGALTLAAMVHSLLTRTLGIAMVCMTNGTSNNTTSSSCDTNVQRSFNWNYFVQGNVIAMHDWGELLFLPFTGFLISISNPMLTLLAATGLSVVSTTLFPFGVLAYDYKGAMVSRFFLGISHAFTSPSVDAVVNHWLPNAMRSTLYSLITSGSQVAVLIGNPMIAAFCHGCFMGGWPAAFYVPSIVALIWLAMCSVLYIWKMREKNSRGADSVDREAKISSGLWRPIREAVRSVGKEVGTNRAVWALLPCSMAATWTNRFFTFYIPNFYRDVLHLPLMTNAAFSSLPFLVQIVGKLLFSSASDLMLSRHWLSRNVSSKMFNSISFLGSGFCLVLSGFVSKTSPHAVIALLTTGLAVYSSSAPGYQLSIVSMNKKWTGLISSMCTCAAMVGAIVLPYMVAAVVRVGTEGEWRSMFFSIYLNFTHLFESINSNIILIFLVLSRFINTTILTDDSEVYIDMYIRKSNEFHRQSGLSWSSSSL</sequence>
<keyword evidence="4 5" id="KW-0472">Membrane</keyword>
<gene>
    <name evidence="6" type="ORF">TTRE_0000744001</name>
</gene>
<dbReference type="Gene3D" id="1.20.1250.20">
    <property type="entry name" value="MFS general substrate transporter like domains"/>
    <property type="match status" value="2"/>
</dbReference>
<evidence type="ECO:0000313" key="7">
    <source>
        <dbReference type="Proteomes" id="UP000030665"/>
    </source>
</evidence>
<dbReference type="GO" id="GO:0022857">
    <property type="term" value="F:transmembrane transporter activity"/>
    <property type="evidence" value="ECO:0007669"/>
    <property type="project" value="InterPro"/>
</dbReference>
<evidence type="ECO:0000256" key="2">
    <source>
        <dbReference type="ARBA" id="ARBA00022692"/>
    </source>
</evidence>
<accession>A0A077ZKG3</accession>
<dbReference type="PANTHER" id="PTHR11662">
    <property type="entry name" value="SOLUTE CARRIER FAMILY 17"/>
    <property type="match status" value="1"/>
</dbReference>
<dbReference type="Proteomes" id="UP000030665">
    <property type="component" value="Unassembled WGS sequence"/>
</dbReference>
<feature type="transmembrane region" description="Helical" evidence="5">
    <location>
        <begin position="290"/>
        <end position="311"/>
    </location>
</feature>